<evidence type="ECO:0000256" key="1">
    <source>
        <dbReference type="SAM" id="MobiDB-lite"/>
    </source>
</evidence>
<accession>A0AAE1EBA6</accession>
<reference evidence="2" key="1">
    <citation type="journal article" date="2023" name="G3 (Bethesda)">
        <title>A reference genome for the long-term kleptoplast-retaining sea slug Elysia crispata morphotype clarki.</title>
        <authorList>
            <person name="Eastman K.E."/>
            <person name="Pendleton A.L."/>
            <person name="Shaikh M.A."/>
            <person name="Suttiyut T."/>
            <person name="Ogas R."/>
            <person name="Tomko P."/>
            <person name="Gavelis G."/>
            <person name="Widhalm J.R."/>
            <person name="Wisecaver J.H."/>
        </authorList>
    </citation>
    <scope>NUCLEOTIDE SEQUENCE</scope>
    <source>
        <strain evidence="2">ECLA1</strain>
    </source>
</reference>
<name>A0AAE1EBA6_9GAST</name>
<evidence type="ECO:0000313" key="2">
    <source>
        <dbReference type="EMBL" id="KAK3801181.1"/>
    </source>
</evidence>
<protein>
    <submittedName>
        <fullName evidence="2">Uncharacterized protein</fullName>
    </submittedName>
</protein>
<keyword evidence="3" id="KW-1185">Reference proteome</keyword>
<feature type="compositionally biased region" description="Polar residues" evidence="1">
    <location>
        <begin position="1"/>
        <end position="13"/>
    </location>
</feature>
<organism evidence="2 3">
    <name type="scientific">Elysia crispata</name>
    <name type="common">lettuce slug</name>
    <dbReference type="NCBI Taxonomy" id="231223"/>
    <lineage>
        <taxon>Eukaryota</taxon>
        <taxon>Metazoa</taxon>
        <taxon>Spiralia</taxon>
        <taxon>Lophotrochozoa</taxon>
        <taxon>Mollusca</taxon>
        <taxon>Gastropoda</taxon>
        <taxon>Heterobranchia</taxon>
        <taxon>Euthyneura</taxon>
        <taxon>Panpulmonata</taxon>
        <taxon>Sacoglossa</taxon>
        <taxon>Placobranchoidea</taxon>
        <taxon>Plakobranchidae</taxon>
        <taxon>Elysia</taxon>
    </lineage>
</organism>
<gene>
    <name evidence="2" type="ORF">RRG08_028191</name>
</gene>
<feature type="compositionally biased region" description="Basic and acidic residues" evidence="1">
    <location>
        <begin position="61"/>
        <end position="73"/>
    </location>
</feature>
<dbReference type="EMBL" id="JAWDGP010000361">
    <property type="protein sequence ID" value="KAK3801181.1"/>
    <property type="molecule type" value="Genomic_DNA"/>
</dbReference>
<comment type="caution">
    <text evidence="2">The sequence shown here is derived from an EMBL/GenBank/DDBJ whole genome shotgun (WGS) entry which is preliminary data.</text>
</comment>
<feature type="region of interest" description="Disordered" evidence="1">
    <location>
        <begin position="1"/>
        <end position="73"/>
    </location>
</feature>
<dbReference type="Proteomes" id="UP001283361">
    <property type="component" value="Unassembled WGS sequence"/>
</dbReference>
<evidence type="ECO:0000313" key="3">
    <source>
        <dbReference type="Proteomes" id="UP001283361"/>
    </source>
</evidence>
<sequence>MVKFNVQVSQSYASKAAGKPEKLCKKHSHTHTTLQDGRPGVVSCPRACTSRLASVTPSSRRASDRQRATETGS</sequence>
<feature type="compositionally biased region" description="Polar residues" evidence="1">
    <location>
        <begin position="51"/>
        <end position="60"/>
    </location>
</feature>
<dbReference type="AlphaFoldDB" id="A0AAE1EBA6"/>
<proteinExistence type="predicted"/>